<evidence type="ECO:0000313" key="1">
    <source>
        <dbReference type="EMBL" id="CAG8678905.1"/>
    </source>
</evidence>
<organism evidence="1 2">
    <name type="scientific">Scutellospora calospora</name>
    <dbReference type="NCBI Taxonomy" id="85575"/>
    <lineage>
        <taxon>Eukaryota</taxon>
        <taxon>Fungi</taxon>
        <taxon>Fungi incertae sedis</taxon>
        <taxon>Mucoromycota</taxon>
        <taxon>Glomeromycotina</taxon>
        <taxon>Glomeromycetes</taxon>
        <taxon>Diversisporales</taxon>
        <taxon>Gigasporaceae</taxon>
        <taxon>Scutellospora</taxon>
    </lineage>
</organism>
<accession>A0ACA9NV34</accession>
<feature type="non-terminal residue" evidence="1">
    <location>
        <position position="1"/>
    </location>
</feature>
<reference evidence="1" key="1">
    <citation type="submission" date="2021-06" db="EMBL/GenBank/DDBJ databases">
        <authorList>
            <person name="Kallberg Y."/>
            <person name="Tangrot J."/>
            <person name="Rosling A."/>
        </authorList>
    </citation>
    <scope>NUCLEOTIDE SEQUENCE</scope>
    <source>
        <strain evidence="1">AU212A</strain>
    </source>
</reference>
<dbReference type="Proteomes" id="UP000789860">
    <property type="component" value="Unassembled WGS sequence"/>
</dbReference>
<keyword evidence="2" id="KW-1185">Reference proteome</keyword>
<dbReference type="EMBL" id="CAJVPM010031105">
    <property type="protein sequence ID" value="CAG8678905.1"/>
    <property type="molecule type" value="Genomic_DNA"/>
</dbReference>
<comment type="caution">
    <text evidence="1">The sequence shown here is derived from an EMBL/GenBank/DDBJ whole genome shotgun (WGS) entry which is preliminary data.</text>
</comment>
<protein>
    <submittedName>
        <fullName evidence="1">3261_t:CDS:1</fullName>
    </submittedName>
</protein>
<proteinExistence type="predicted"/>
<gene>
    <name evidence="1" type="ORF">SCALOS_LOCUS9658</name>
</gene>
<evidence type="ECO:0000313" key="2">
    <source>
        <dbReference type="Proteomes" id="UP000789860"/>
    </source>
</evidence>
<feature type="non-terminal residue" evidence="1">
    <location>
        <position position="87"/>
    </location>
</feature>
<sequence>YSSTKNDTREVSLEDTFENNDILTMLDDQDIPNNEDELSTSSLPRDNYDNSEDILSDNLQEVEQIPLQNNNDNQIPATFNKMDDVLE</sequence>
<name>A0ACA9NV34_9GLOM</name>